<dbReference type="PANTHER" id="PTHR12483">
    <property type="entry name" value="SOLUTE CARRIER FAMILY 31 COPPER TRANSPORTERS"/>
    <property type="match status" value="1"/>
</dbReference>
<dbReference type="GO" id="GO:0005375">
    <property type="term" value="F:copper ion transmembrane transporter activity"/>
    <property type="evidence" value="ECO:0007669"/>
    <property type="project" value="UniProtKB-UniRule"/>
</dbReference>
<keyword evidence="4" id="KW-0186">Copper</keyword>
<dbReference type="PANTHER" id="PTHR12483:SF115">
    <property type="entry name" value="COPPER TRANSPORT PROTEIN"/>
    <property type="match status" value="1"/>
</dbReference>
<comment type="subcellular location">
    <subcellularLocation>
        <location evidence="4">Membrane</location>
        <topology evidence="4">Multi-pass membrane protein</topology>
    </subcellularLocation>
</comment>
<name>A0A154NZH4_DUFNO</name>
<accession>A0A154NZH4</accession>
<evidence type="ECO:0000313" key="6">
    <source>
        <dbReference type="Proteomes" id="UP000076502"/>
    </source>
</evidence>
<comment type="similarity">
    <text evidence="4">Belongs to the copper transporter (Ctr) (TC 1.A.56) family. SLC31A subfamily.</text>
</comment>
<dbReference type="EMBL" id="KQ434785">
    <property type="protein sequence ID" value="KZC05011.1"/>
    <property type="molecule type" value="Genomic_DNA"/>
</dbReference>
<dbReference type="Pfam" id="PF04145">
    <property type="entry name" value="Ctr"/>
    <property type="match status" value="1"/>
</dbReference>
<keyword evidence="3 4" id="KW-0472">Membrane</keyword>
<evidence type="ECO:0000256" key="4">
    <source>
        <dbReference type="RuleBase" id="RU367022"/>
    </source>
</evidence>
<dbReference type="Proteomes" id="UP000076502">
    <property type="component" value="Unassembled WGS sequence"/>
</dbReference>
<feature type="transmembrane region" description="Helical" evidence="4">
    <location>
        <begin position="101"/>
        <end position="120"/>
    </location>
</feature>
<reference evidence="5 6" key="1">
    <citation type="submission" date="2015-07" db="EMBL/GenBank/DDBJ databases">
        <title>The genome of Dufourea novaeangliae.</title>
        <authorList>
            <person name="Pan H."/>
            <person name="Kapheim K."/>
        </authorList>
    </citation>
    <scope>NUCLEOTIDE SEQUENCE [LARGE SCALE GENOMIC DNA]</scope>
    <source>
        <strain evidence="5">0120121106</strain>
        <tissue evidence="5">Whole body</tissue>
    </source>
</reference>
<dbReference type="STRING" id="178035.A0A154NZH4"/>
<feature type="non-terminal residue" evidence="5">
    <location>
        <position position="1"/>
    </location>
</feature>
<feature type="transmembrane region" description="Helical" evidence="4">
    <location>
        <begin position="28"/>
        <end position="48"/>
    </location>
</feature>
<gene>
    <name evidence="5" type="ORF">WN55_04831</name>
</gene>
<keyword evidence="4" id="KW-0813">Transport</keyword>
<proteinExistence type="inferred from homology"/>
<evidence type="ECO:0000256" key="3">
    <source>
        <dbReference type="ARBA" id="ARBA00023136"/>
    </source>
</evidence>
<organism evidence="5 6">
    <name type="scientific">Dufourea novaeangliae</name>
    <name type="common">Sweat bee</name>
    <dbReference type="NCBI Taxonomy" id="178035"/>
    <lineage>
        <taxon>Eukaryota</taxon>
        <taxon>Metazoa</taxon>
        <taxon>Ecdysozoa</taxon>
        <taxon>Arthropoda</taxon>
        <taxon>Hexapoda</taxon>
        <taxon>Insecta</taxon>
        <taxon>Pterygota</taxon>
        <taxon>Neoptera</taxon>
        <taxon>Endopterygota</taxon>
        <taxon>Hymenoptera</taxon>
        <taxon>Apocrita</taxon>
        <taxon>Aculeata</taxon>
        <taxon>Apoidea</taxon>
        <taxon>Anthophila</taxon>
        <taxon>Halictidae</taxon>
        <taxon>Rophitinae</taxon>
        <taxon>Dufourea</taxon>
    </lineage>
</organism>
<keyword evidence="6" id="KW-1185">Reference proteome</keyword>
<keyword evidence="4" id="KW-0406">Ion transport</keyword>
<evidence type="ECO:0000313" key="5">
    <source>
        <dbReference type="EMBL" id="KZC05011.1"/>
    </source>
</evidence>
<keyword evidence="4" id="KW-0187">Copper transport</keyword>
<dbReference type="InterPro" id="IPR007274">
    <property type="entry name" value="Cop_transporter"/>
</dbReference>
<feature type="transmembrane region" description="Helical" evidence="4">
    <location>
        <begin position="69"/>
        <end position="95"/>
    </location>
</feature>
<dbReference type="OrthoDB" id="161814at2759"/>
<keyword evidence="1 4" id="KW-0812">Transmembrane</keyword>
<dbReference type="AlphaFoldDB" id="A0A154NZH4"/>
<sequence>NLCQMSFHFGENEIILFNEWHVVDSQGLGWSIVGIILLVTIYEGIKSYRDHLYVQTARFSKLSQRRPRAALLFSKVHIIQTIAHIIQLIIGYFLMLIFMTYNVWLCLAVAIGTGIGYWLFSWERSSGDNMDCCF</sequence>
<protein>
    <recommendedName>
        <fullName evidence="4">Copper transport protein</fullName>
    </recommendedName>
</protein>
<dbReference type="GO" id="GO:0016020">
    <property type="term" value="C:membrane"/>
    <property type="evidence" value="ECO:0007669"/>
    <property type="project" value="UniProtKB-SubCell"/>
</dbReference>
<evidence type="ECO:0000256" key="1">
    <source>
        <dbReference type="ARBA" id="ARBA00022692"/>
    </source>
</evidence>
<evidence type="ECO:0000256" key="2">
    <source>
        <dbReference type="ARBA" id="ARBA00022989"/>
    </source>
</evidence>
<keyword evidence="2 4" id="KW-1133">Transmembrane helix</keyword>